<name>A0A840HXS0_9PROT</name>
<dbReference type="Proteomes" id="UP000563524">
    <property type="component" value="Unassembled WGS sequence"/>
</dbReference>
<comment type="caution">
    <text evidence="2">The sequence shown here is derived from an EMBL/GenBank/DDBJ whole genome shotgun (WGS) entry which is preliminary data.</text>
</comment>
<reference evidence="2 3" key="1">
    <citation type="submission" date="2020-08" db="EMBL/GenBank/DDBJ databases">
        <title>Genomic Encyclopedia of Type Strains, Phase IV (KMG-IV): sequencing the most valuable type-strain genomes for metagenomic binning, comparative biology and taxonomic classification.</title>
        <authorList>
            <person name="Goeker M."/>
        </authorList>
    </citation>
    <scope>NUCLEOTIDE SEQUENCE [LARGE SCALE GENOMIC DNA]</scope>
    <source>
        <strain evidence="2 3">DSM 102850</strain>
    </source>
</reference>
<dbReference type="InterPro" id="IPR000825">
    <property type="entry name" value="SUF_FeS_clus_asmbl_SufBD_core"/>
</dbReference>
<dbReference type="Pfam" id="PF01458">
    <property type="entry name" value="SUFBD_core"/>
    <property type="match status" value="1"/>
</dbReference>
<dbReference type="EMBL" id="JACHOB010000001">
    <property type="protein sequence ID" value="MBB4657636.1"/>
    <property type="molecule type" value="Genomic_DNA"/>
</dbReference>
<dbReference type="InterPro" id="IPR055346">
    <property type="entry name" value="Fe-S_cluster_assembly_SufBD"/>
</dbReference>
<sequence length="391" mass="42149">MVGAPITYTAFEDRLFSGLPEGEIAEALRSRGLPGRRTEAWKWSDLRAALREERAASVAYAGSDPASPLEPEGALVLFCRNGEWDLPELPDGVRVSLDAPRPTVLPDADLASLATTARVLTIEVDGTFGTPILIRRLSDGSGTHADRVSLRVAPHGRATLYETHEITGAPFPNSLTEIVLGEGASLTRLVVQPPASEAVLVHTSLLDVCEDAELNQSALTLGGALVRHENRLVQHTDSRVRLDALYKLSGQRHCDTTTHVDYAGTGAETRQLVKGVALDRARGVFQGKFHVDRGAQKTDAQMSHHALLLSQGASVNAKPELEIYADDVECAHGNTAGALDPEAMFYLRQRGLSEEAARGLLIDAFAGEVLARVGDEGMRAQLERLFREASN</sequence>
<dbReference type="AlphaFoldDB" id="A0A840HXS0"/>
<dbReference type="InterPro" id="IPR037284">
    <property type="entry name" value="SUF_FeS_clus_asmbl_SufBD_sf"/>
</dbReference>
<dbReference type="RefSeq" id="WP_183814906.1">
    <property type="nucleotide sequence ID" value="NZ_JACHOB010000001.1"/>
</dbReference>
<dbReference type="NCBIfam" id="TIGR01981">
    <property type="entry name" value="sufD"/>
    <property type="match status" value="1"/>
</dbReference>
<evidence type="ECO:0000259" key="1">
    <source>
        <dbReference type="Pfam" id="PF01458"/>
    </source>
</evidence>
<dbReference type="InterPro" id="IPR011542">
    <property type="entry name" value="SUF_FeS_clus_asmbl_SufD"/>
</dbReference>
<protein>
    <submittedName>
        <fullName evidence="2">Fe-S cluster assembly protein SufD</fullName>
    </submittedName>
</protein>
<gene>
    <name evidence="2" type="ORF">GGQ59_000136</name>
</gene>
<feature type="domain" description="SUF system FeS cluster assembly SufBD core" evidence="1">
    <location>
        <begin position="142"/>
        <end position="365"/>
    </location>
</feature>
<dbReference type="PANTHER" id="PTHR43575">
    <property type="entry name" value="PROTEIN ABCI7, CHLOROPLASTIC"/>
    <property type="match status" value="1"/>
</dbReference>
<evidence type="ECO:0000313" key="3">
    <source>
        <dbReference type="Proteomes" id="UP000563524"/>
    </source>
</evidence>
<dbReference type="PANTHER" id="PTHR43575:SF1">
    <property type="entry name" value="PROTEIN ABCI7, CHLOROPLASTIC"/>
    <property type="match status" value="1"/>
</dbReference>
<dbReference type="SUPFAM" id="SSF101960">
    <property type="entry name" value="Stabilizer of iron transporter SufD"/>
    <property type="match status" value="1"/>
</dbReference>
<accession>A0A840HXS0</accession>
<proteinExistence type="predicted"/>
<organism evidence="2 3">
    <name type="scientific">Parvularcula dongshanensis</name>
    <dbReference type="NCBI Taxonomy" id="1173995"/>
    <lineage>
        <taxon>Bacteria</taxon>
        <taxon>Pseudomonadati</taxon>
        <taxon>Pseudomonadota</taxon>
        <taxon>Alphaproteobacteria</taxon>
        <taxon>Parvularculales</taxon>
        <taxon>Parvularculaceae</taxon>
        <taxon>Parvularcula</taxon>
    </lineage>
</organism>
<keyword evidence="3" id="KW-1185">Reference proteome</keyword>
<dbReference type="GO" id="GO:0016226">
    <property type="term" value="P:iron-sulfur cluster assembly"/>
    <property type="evidence" value="ECO:0007669"/>
    <property type="project" value="InterPro"/>
</dbReference>
<evidence type="ECO:0000313" key="2">
    <source>
        <dbReference type="EMBL" id="MBB4657636.1"/>
    </source>
</evidence>